<dbReference type="SMART" id="SM01007">
    <property type="entry name" value="Aldolase_II"/>
    <property type="match status" value="1"/>
</dbReference>
<dbReference type="InterPro" id="IPR001303">
    <property type="entry name" value="Aldolase_II/adducin_N"/>
</dbReference>
<dbReference type="GO" id="GO:0005829">
    <property type="term" value="C:cytosol"/>
    <property type="evidence" value="ECO:0007669"/>
    <property type="project" value="TreeGrafter"/>
</dbReference>
<evidence type="ECO:0000256" key="2">
    <source>
        <dbReference type="ARBA" id="ARBA00023239"/>
    </source>
</evidence>
<accession>A0A3B1E297</accession>
<reference evidence="4" key="1">
    <citation type="submission" date="2018-10" db="EMBL/GenBank/DDBJ databases">
        <authorList>
            <person name="Aoki K."/>
        </authorList>
    </citation>
    <scope>NUCLEOTIDE SEQUENCE</scope>
</reference>
<keyword evidence="2" id="KW-0456">Lyase</keyword>
<evidence type="ECO:0000313" key="4">
    <source>
        <dbReference type="EMBL" id="VAY88139.1"/>
    </source>
</evidence>
<dbReference type="PANTHER" id="PTHR22789:SF0">
    <property type="entry name" value="3-OXO-TETRONATE 4-PHOSPHATE DECARBOXYLASE-RELATED"/>
    <property type="match status" value="1"/>
</dbReference>
<gene>
    <name evidence="4" type="ORF">MNB_ARC-1_1319</name>
</gene>
<evidence type="ECO:0000259" key="3">
    <source>
        <dbReference type="SMART" id="SM01007"/>
    </source>
</evidence>
<sequence length="193" mass="22325">MINKKLVTLLVDISLTLFRKNFFGIYHGSISSKTNNNSFVINTKDAIFDKMQVSNLCELKINSDDYSWKVASIEANIHNLIYTNIHEAKYIVCGMPSYTTAYALEHDNIMFEDYFGKMIFGKLEVYDPKDFSTWYSRNQKEIVGFLKKSTSHLMIIRGIGVYAYDRDMNELIKKVAILENSCRLLALKSTFIH</sequence>
<dbReference type="PANTHER" id="PTHR22789">
    <property type="entry name" value="FUCULOSE PHOSPHATE ALDOLASE"/>
    <property type="match status" value="1"/>
</dbReference>
<organism evidence="4">
    <name type="scientific">hydrothermal vent metagenome</name>
    <dbReference type="NCBI Taxonomy" id="652676"/>
    <lineage>
        <taxon>unclassified sequences</taxon>
        <taxon>metagenomes</taxon>
        <taxon>ecological metagenomes</taxon>
    </lineage>
</organism>
<dbReference type="NCBIfam" id="NF004492">
    <property type="entry name" value="PRK05834.1"/>
    <property type="match status" value="1"/>
</dbReference>
<dbReference type="InterPro" id="IPR036409">
    <property type="entry name" value="Aldolase_II/adducin_N_sf"/>
</dbReference>
<dbReference type="GO" id="GO:0016832">
    <property type="term" value="F:aldehyde-lyase activity"/>
    <property type="evidence" value="ECO:0007669"/>
    <property type="project" value="TreeGrafter"/>
</dbReference>
<dbReference type="SUPFAM" id="SSF53639">
    <property type="entry name" value="AraD/HMP-PK domain-like"/>
    <property type="match status" value="1"/>
</dbReference>
<dbReference type="GO" id="GO:0046872">
    <property type="term" value="F:metal ion binding"/>
    <property type="evidence" value="ECO:0007669"/>
    <property type="project" value="UniProtKB-KW"/>
</dbReference>
<dbReference type="EMBL" id="UOYO01000047">
    <property type="protein sequence ID" value="VAY88139.1"/>
    <property type="molecule type" value="Genomic_DNA"/>
</dbReference>
<feature type="domain" description="Class II aldolase/adducin N-terminal" evidence="3">
    <location>
        <begin position="8"/>
        <end position="186"/>
    </location>
</feature>
<name>A0A3B1E297_9ZZZZ</name>
<dbReference type="GO" id="GO:0019323">
    <property type="term" value="P:pentose catabolic process"/>
    <property type="evidence" value="ECO:0007669"/>
    <property type="project" value="TreeGrafter"/>
</dbReference>
<proteinExistence type="predicted"/>
<dbReference type="Pfam" id="PF00596">
    <property type="entry name" value="Aldolase_II"/>
    <property type="match status" value="1"/>
</dbReference>
<protein>
    <recommendedName>
        <fullName evidence="3">Class II aldolase/adducin N-terminal domain-containing protein</fullName>
    </recommendedName>
</protein>
<evidence type="ECO:0000256" key="1">
    <source>
        <dbReference type="ARBA" id="ARBA00022723"/>
    </source>
</evidence>
<dbReference type="InterPro" id="IPR050197">
    <property type="entry name" value="Aldolase_class_II_sugar_metab"/>
</dbReference>
<dbReference type="Gene3D" id="3.40.225.10">
    <property type="entry name" value="Class II aldolase/adducin N-terminal domain"/>
    <property type="match status" value="1"/>
</dbReference>
<dbReference type="AlphaFoldDB" id="A0A3B1E297"/>
<keyword evidence="1" id="KW-0479">Metal-binding</keyword>